<gene>
    <name evidence="2" type="ORF">SERLA73DRAFT_156334</name>
</gene>
<dbReference type="AlphaFoldDB" id="F8QE10"/>
<dbReference type="STRING" id="936435.F8QE10"/>
<organism evidence="3">
    <name type="scientific">Serpula lacrymans var. lacrymans (strain S7.3)</name>
    <name type="common">Dry rot fungus</name>
    <dbReference type="NCBI Taxonomy" id="936435"/>
    <lineage>
        <taxon>Eukaryota</taxon>
        <taxon>Fungi</taxon>
        <taxon>Dikarya</taxon>
        <taxon>Basidiomycota</taxon>
        <taxon>Agaricomycotina</taxon>
        <taxon>Agaricomycetes</taxon>
        <taxon>Agaricomycetidae</taxon>
        <taxon>Boletales</taxon>
        <taxon>Coniophorineae</taxon>
        <taxon>Serpulaceae</taxon>
        <taxon>Serpula</taxon>
    </lineage>
</organism>
<dbReference type="EMBL" id="GL945492">
    <property type="protein sequence ID" value="EGN93385.1"/>
    <property type="molecule type" value="Genomic_DNA"/>
</dbReference>
<accession>F8QE10</accession>
<dbReference type="InParanoid" id="F8QE10"/>
<feature type="compositionally biased region" description="Acidic residues" evidence="1">
    <location>
        <begin position="150"/>
        <end position="167"/>
    </location>
</feature>
<dbReference type="HOGENOM" id="CLU_052223_0_0_1"/>
<dbReference type="OrthoDB" id="2603830at2759"/>
<keyword evidence="3" id="KW-1185">Reference proteome</keyword>
<dbReference type="Proteomes" id="UP000008063">
    <property type="component" value="Unassembled WGS sequence"/>
</dbReference>
<proteinExistence type="predicted"/>
<evidence type="ECO:0000313" key="2">
    <source>
        <dbReference type="EMBL" id="EGN93385.1"/>
    </source>
</evidence>
<evidence type="ECO:0000256" key="1">
    <source>
        <dbReference type="SAM" id="MobiDB-lite"/>
    </source>
</evidence>
<sequence length="431" mass="48183">MIPYLSKEGSDNEQLYLNLQDAFADVFQWISDVMEFCLPDEYSMLAKIVGTLPGKPGSPVTPFLSLVININVLEGIEGTQTTFARPNATAPSKEDGILPGALLARRKAALASEAEAEKSAMRKRVAAMLADEEDSEGDDLHGKKICLNGDDNDNNDNEDVADDNDNADDNKNMIDNIMGPAEISNDNEEEEEEEEDSSPQELWMIMSPSIISLPKSSTAKPKLLHSMACPINKCLASLAHKAMRLFTVTEKGFPNPLSCHSICWDLLVKATAAENNSGLMDKMKEIQDNQVLKSQLLQYVRGEHISKARISVPPMYGIKNIHKDKLNLKLQIYRRRHLTQANLGKMISSKFFFKHNSGVPKAKIECALLGAINNTTIEFPETAFSARWNHHYMMLLEIFQKCSPTYLAAVFDEIDEYVCAFFWIYTEYGSI</sequence>
<feature type="region of interest" description="Disordered" evidence="1">
    <location>
        <begin position="129"/>
        <end position="200"/>
    </location>
</feature>
<protein>
    <submittedName>
        <fullName evidence="2">Uncharacterized protein</fullName>
    </submittedName>
</protein>
<feature type="compositionally biased region" description="Acidic residues" evidence="1">
    <location>
        <begin position="185"/>
        <end position="198"/>
    </location>
</feature>
<reference evidence="3" key="1">
    <citation type="journal article" date="2011" name="Science">
        <title>The plant cell wall-decomposing machinery underlies the functional diversity of forest fungi.</title>
        <authorList>
            <person name="Eastwood D.C."/>
            <person name="Floudas D."/>
            <person name="Binder M."/>
            <person name="Majcherczyk A."/>
            <person name="Schneider P."/>
            <person name="Aerts A."/>
            <person name="Asiegbu F.O."/>
            <person name="Baker S.E."/>
            <person name="Barry K."/>
            <person name="Bendiksby M."/>
            <person name="Blumentritt M."/>
            <person name="Coutinho P.M."/>
            <person name="Cullen D."/>
            <person name="de Vries R.P."/>
            <person name="Gathman A."/>
            <person name="Goodell B."/>
            <person name="Henrissat B."/>
            <person name="Ihrmark K."/>
            <person name="Kauserud H."/>
            <person name="Kohler A."/>
            <person name="LaButti K."/>
            <person name="Lapidus A."/>
            <person name="Lavin J.L."/>
            <person name="Lee Y.-H."/>
            <person name="Lindquist E."/>
            <person name="Lilly W."/>
            <person name="Lucas S."/>
            <person name="Morin E."/>
            <person name="Murat C."/>
            <person name="Oguiza J.A."/>
            <person name="Park J."/>
            <person name="Pisabarro A.G."/>
            <person name="Riley R."/>
            <person name="Rosling A."/>
            <person name="Salamov A."/>
            <person name="Schmidt O."/>
            <person name="Schmutz J."/>
            <person name="Skrede I."/>
            <person name="Stenlid J."/>
            <person name="Wiebenga A."/>
            <person name="Xie X."/>
            <person name="Kuees U."/>
            <person name="Hibbett D.S."/>
            <person name="Hoffmeister D."/>
            <person name="Hoegberg N."/>
            <person name="Martin F."/>
            <person name="Grigoriev I.V."/>
            <person name="Watkinson S.C."/>
        </authorList>
    </citation>
    <scope>NUCLEOTIDE SEQUENCE [LARGE SCALE GENOMIC DNA]</scope>
    <source>
        <strain evidence="3">strain S7.3</strain>
    </source>
</reference>
<name>F8QE10_SERL3</name>
<evidence type="ECO:0000313" key="3">
    <source>
        <dbReference type="Proteomes" id="UP000008063"/>
    </source>
</evidence>